<dbReference type="InterPro" id="IPR012337">
    <property type="entry name" value="RNaseH-like_sf"/>
</dbReference>
<dbReference type="Proteomes" id="UP000499080">
    <property type="component" value="Unassembled WGS sequence"/>
</dbReference>
<evidence type="ECO:0000313" key="2">
    <source>
        <dbReference type="Proteomes" id="UP000499080"/>
    </source>
</evidence>
<dbReference type="Gene3D" id="3.30.420.10">
    <property type="entry name" value="Ribonuclease H-like superfamily/Ribonuclease H"/>
    <property type="match status" value="1"/>
</dbReference>
<comment type="caution">
    <text evidence="1">The sequence shown here is derived from an EMBL/GenBank/DDBJ whole genome shotgun (WGS) entry which is preliminary data.</text>
</comment>
<dbReference type="SUPFAM" id="SSF53098">
    <property type="entry name" value="Ribonuclease H-like"/>
    <property type="match status" value="1"/>
</dbReference>
<dbReference type="InterPro" id="IPR036397">
    <property type="entry name" value="RNaseH_sf"/>
</dbReference>
<dbReference type="AlphaFoldDB" id="A0A4Y2HYP3"/>
<keyword evidence="2" id="KW-1185">Reference proteome</keyword>
<sequence length="224" mass="25959">PPWLLQINVPYNKSSDIEDTESNCVEEERRMVVVTFQTNIEPFQPLLNLDNYSNLDKVIRITSYVLRFANNCRPNREKVRPGNQIMAPLPSNRIQASYPFENVGIDFAGPIYTRNIDKAYIALFTCAVTRAIHLEVVSSLSTEYFLLAFRRFISRRGICHTVNSDSAMTFISADIELKRLYMNICEPEVQNYFGKKGIKWQYIVECAAWWWWGLLEANGSNKLK</sequence>
<accession>A0A4Y2HYP3</accession>
<dbReference type="GO" id="GO:0003676">
    <property type="term" value="F:nucleic acid binding"/>
    <property type="evidence" value="ECO:0007669"/>
    <property type="project" value="InterPro"/>
</dbReference>
<dbReference type="PANTHER" id="PTHR47331">
    <property type="entry name" value="PHD-TYPE DOMAIN-CONTAINING PROTEIN"/>
    <property type="match status" value="1"/>
</dbReference>
<name>A0A4Y2HYP3_ARAVE</name>
<feature type="non-terminal residue" evidence="1">
    <location>
        <position position="1"/>
    </location>
</feature>
<organism evidence="1 2">
    <name type="scientific">Araneus ventricosus</name>
    <name type="common">Orbweaver spider</name>
    <name type="synonym">Epeira ventricosa</name>
    <dbReference type="NCBI Taxonomy" id="182803"/>
    <lineage>
        <taxon>Eukaryota</taxon>
        <taxon>Metazoa</taxon>
        <taxon>Ecdysozoa</taxon>
        <taxon>Arthropoda</taxon>
        <taxon>Chelicerata</taxon>
        <taxon>Arachnida</taxon>
        <taxon>Araneae</taxon>
        <taxon>Araneomorphae</taxon>
        <taxon>Entelegynae</taxon>
        <taxon>Araneoidea</taxon>
        <taxon>Araneidae</taxon>
        <taxon>Araneus</taxon>
    </lineage>
</organism>
<protein>
    <recommendedName>
        <fullName evidence="3">Integrase catalytic domain-containing protein</fullName>
    </recommendedName>
</protein>
<dbReference type="OrthoDB" id="6431442at2759"/>
<gene>
    <name evidence="1" type="ORF">AVEN_154431-2_1</name>
</gene>
<proteinExistence type="predicted"/>
<evidence type="ECO:0008006" key="3">
    <source>
        <dbReference type="Google" id="ProtNLM"/>
    </source>
</evidence>
<reference evidence="1 2" key="1">
    <citation type="journal article" date="2019" name="Sci. Rep.">
        <title>Orb-weaving spider Araneus ventricosus genome elucidates the spidroin gene catalogue.</title>
        <authorList>
            <person name="Kono N."/>
            <person name="Nakamura H."/>
            <person name="Ohtoshi R."/>
            <person name="Moran D.A.P."/>
            <person name="Shinohara A."/>
            <person name="Yoshida Y."/>
            <person name="Fujiwara M."/>
            <person name="Mori M."/>
            <person name="Tomita M."/>
            <person name="Arakawa K."/>
        </authorList>
    </citation>
    <scope>NUCLEOTIDE SEQUENCE [LARGE SCALE GENOMIC DNA]</scope>
</reference>
<evidence type="ECO:0000313" key="1">
    <source>
        <dbReference type="EMBL" id="GBM70438.1"/>
    </source>
</evidence>
<dbReference type="EMBL" id="BGPR01002251">
    <property type="protein sequence ID" value="GBM70438.1"/>
    <property type="molecule type" value="Genomic_DNA"/>
</dbReference>